<comment type="subcellular location">
    <subcellularLocation>
        <location evidence="1">Nucleus</location>
    </subcellularLocation>
</comment>
<keyword evidence="5" id="KW-0539">Nucleus</keyword>
<feature type="compositionally biased region" description="Pro residues" evidence="6">
    <location>
        <begin position="616"/>
        <end position="626"/>
    </location>
</feature>
<keyword evidence="4" id="KW-0804">Transcription</keyword>
<dbReference type="Proteomes" id="UP000747399">
    <property type="component" value="Unassembled WGS sequence"/>
</dbReference>
<dbReference type="AlphaFoldDB" id="A0A8J4ESY1"/>
<feature type="non-terminal residue" evidence="8">
    <location>
        <position position="1"/>
    </location>
</feature>
<evidence type="ECO:0000313" key="9">
    <source>
        <dbReference type="Proteomes" id="UP000747399"/>
    </source>
</evidence>
<sequence length="866" mass="90794">HTVFTHILVYLNERVFQSIQNRLPACFTRLLQQLSEPSRVWKHSFLVNPHILVDDCYLIAVVYTSSQRRTTILSVAVPSEAGRFVPENGVTTCGTTMRGTKAAVVDEDYEVGADAEESRPSGSEKPLSSRYRGVCWNRKNRRWQAAINSGGKYVYLGSFLSEYDAARAFDKAAVKLRGTRAKLNFPYSEYVDENGNLLEDPKMKNVMCKIEAIQGGASQGNGCGAANSGALLKSDPGADDGQLMPAEAAPLPLPLPPTQAHEDVSFGQPAGGVQQHHRQMSPLIQGGGGSGASGVVQVKQQHACSSDGTKPPEWQGPRGGGTQQPLNLQLNLAAAPSGAQQPLQQQAQQQQFQRSQPQAGAGVEPPLFPQFPDTVTTGGTGVARGGGAGANCMARGPDGTVSALTGPTPVSVASCAAASAPGRMVQAPLRGRAGHQPPSPLHHMYAGLHHAIGSPPGTCIGGNGSCYEVAHGAPLLPSGHGPGAASVVASPPRFPSLVVQRTLLRELSLNGPNVTFLRFVNNQFKENPEDTVGVLYMDPRAPGRVGSAVWNGKCVIRMGMYDTERDACQASIRCMQLNCMFGIDQPRADMFNAMTDFTGPDVVDCAPSQDHYDAIPPQPALAPPQLPYSARGAARGGGSGSGGLLLGDPSLDPHAHAHRHAGNPNTHQHHPGGTFSQRGSGGGAAMSYHGPDSSSVAAVQQPQQQAPPSPAGGGGGGAQGYGAPYDHQIDESGGAALQLGNGAKQSTLIPLFEAMAQYRNANSGKVGVDTECVTGQLQDSDGASGGGTLSKRSLHGDYASLGELAHCHKRHVEAKRMRLDAVGGGGSGPLELRLEPPSREFHDAHKMPLPMVIKTWQQQQAAAGVL</sequence>
<dbReference type="GO" id="GO:0003700">
    <property type="term" value="F:DNA-binding transcription factor activity"/>
    <property type="evidence" value="ECO:0007669"/>
    <property type="project" value="InterPro"/>
</dbReference>
<dbReference type="EMBL" id="BNCO01000004">
    <property type="protein sequence ID" value="GIL46573.1"/>
    <property type="molecule type" value="Genomic_DNA"/>
</dbReference>
<feature type="compositionally biased region" description="Low complexity" evidence="6">
    <location>
        <begin position="323"/>
        <end position="361"/>
    </location>
</feature>
<name>A0A8J4ESY1_9CHLO</name>
<dbReference type="InterPro" id="IPR016177">
    <property type="entry name" value="DNA-bd_dom_sf"/>
</dbReference>
<accession>A0A8J4ESY1</accession>
<comment type="caution">
    <text evidence="8">The sequence shown here is derived from an EMBL/GenBank/DDBJ whole genome shotgun (WGS) entry which is preliminary data.</text>
</comment>
<keyword evidence="2" id="KW-0805">Transcription regulation</keyword>
<dbReference type="GO" id="GO:0005634">
    <property type="term" value="C:nucleus"/>
    <property type="evidence" value="ECO:0007669"/>
    <property type="project" value="UniProtKB-SubCell"/>
</dbReference>
<evidence type="ECO:0000256" key="5">
    <source>
        <dbReference type="ARBA" id="ARBA00023242"/>
    </source>
</evidence>
<dbReference type="PROSITE" id="PS51032">
    <property type="entry name" value="AP2_ERF"/>
    <property type="match status" value="1"/>
</dbReference>
<keyword evidence="9" id="KW-1185">Reference proteome</keyword>
<dbReference type="CDD" id="cd00018">
    <property type="entry name" value="AP2"/>
    <property type="match status" value="1"/>
</dbReference>
<dbReference type="PANTHER" id="PTHR31677">
    <property type="entry name" value="AP2 DOMAIN CLASS TRANSCRIPTION FACTOR"/>
    <property type="match status" value="1"/>
</dbReference>
<evidence type="ECO:0000313" key="8">
    <source>
        <dbReference type="EMBL" id="GIL46573.1"/>
    </source>
</evidence>
<dbReference type="GO" id="GO:0003677">
    <property type="term" value="F:DNA binding"/>
    <property type="evidence" value="ECO:0007669"/>
    <property type="project" value="UniProtKB-KW"/>
</dbReference>
<feature type="domain" description="AP2/ERF" evidence="7">
    <location>
        <begin position="130"/>
        <end position="186"/>
    </location>
</feature>
<feature type="compositionally biased region" description="Gly residues" evidence="6">
    <location>
        <begin position="634"/>
        <end position="645"/>
    </location>
</feature>
<protein>
    <recommendedName>
        <fullName evidence="7">AP2/ERF domain-containing protein</fullName>
    </recommendedName>
</protein>
<evidence type="ECO:0000256" key="2">
    <source>
        <dbReference type="ARBA" id="ARBA00023015"/>
    </source>
</evidence>
<dbReference type="SMART" id="SM00380">
    <property type="entry name" value="AP2"/>
    <property type="match status" value="1"/>
</dbReference>
<evidence type="ECO:0000256" key="6">
    <source>
        <dbReference type="SAM" id="MobiDB-lite"/>
    </source>
</evidence>
<feature type="region of interest" description="Disordered" evidence="6">
    <location>
        <begin position="608"/>
        <end position="729"/>
    </location>
</feature>
<evidence type="ECO:0000256" key="3">
    <source>
        <dbReference type="ARBA" id="ARBA00023125"/>
    </source>
</evidence>
<evidence type="ECO:0000256" key="1">
    <source>
        <dbReference type="ARBA" id="ARBA00004123"/>
    </source>
</evidence>
<reference evidence="8" key="1">
    <citation type="journal article" date="2021" name="Proc. Natl. Acad. Sci. U.S.A.">
        <title>Three genomes in the algal genus Volvox reveal the fate of a haploid sex-determining region after a transition to homothallism.</title>
        <authorList>
            <person name="Yamamoto K."/>
            <person name="Hamaji T."/>
            <person name="Kawai-Toyooka H."/>
            <person name="Matsuzaki R."/>
            <person name="Takahashi F."/>
            <person name="Nishimura Y."/>
            <person name="Kawachi M."/>
            <person name="Noguchi H."/>
            <person name="Minakuchi Y."/>
            <person name="Umen J.G."/>
            <person name="Toyoda A."/>
            <person name="Nozaki H."/>
        </authorList>
    </citation>
    <scope>NUCLEOTIDE SEQUENCE</scope>
    <source>
        <strain evidence="8">NIES-3780</strain>
    </source>
</reference>
<organism evidence="8 9">
    <name type="scientific">Volvox africanus</name>
    <dbReference type="NCBI Taxonomy" id="51714"/>
    <lineage>
        <taxon>Eukaryota</taxon>
        <taxon>Viridiplantae</taxon>
        <taxon>Chlorophyta</taxon>
        <taxon>core chlorophytes</taxon>
        <taxon>Chlorophyceae</taxon>
        <taxon>CS clade</taxon>
        <taxon>Chlamydomonadales</taxon>
        <taxon>Volvocaceae</taxon>
        <taxon>Volvox</taxon>
    </lineage>
</organism>
<evidence type="ECO:0000259" key="7">
    <source>
        <dbReference type="PROSITE" id="PS51032"/>
    </source>
</evidence>
<dbReference type="PANTHER" id="PTHR31677:SF196">
    <property type="entry name" value="ETHYLENE-RESPONSIVE TRANSCRIPTION FACTOR ERF109"/>
    <property type="match status" value="1"/>
</dbReference>
<dbReference type="Gene3D" id="3.30.730.10">
    <property type="entry name" value="AP2/ERF domain"/>
    <property type="match status" value="1"/>
</dbReference>
<dbReference type="SUPFAM" id="SSF54171">
    <property type="entry name" value="DNA-binding domain"/>
    <property type="match status" value="1"/>
</dbReference>
<feature type="compositionally biased region" description="Gly residues" evidence="6">
    <location>
        <begin position="711"/>
        <end position="720"/>
    </location>
</feature>
<dbReference type="InterPro" id="IPR036955">
    <property type="entry name" value="AP2/ERF_dom_sf"/>
</dbReference>
<proteinExistence type="predicted"/>
<keyword evidence="3" id="KW-0238">DNA-binding</keyword>
<feature type="region of interest" description="Disordered" evidence="6">
    <location>
        <begin position="233"/>
        <end position="382"/>
    </location>
</feature>
<evidence type="ECO:0000256" key="4">
    <source>
        <dbReference type="ARBA" id="ARBA00023163"/>
    </source>
</evidence>
<gene>
    <name evidence="8" type="ORF">Vafri_3544</name>
</gene>
<dbReference type="InterPro" id="IPR001471">
    <property type="entry name" value="AP2/ERF_dom"/>
</dbReference>
<feature type="compositionally biased region" description="Low complexity" evidence="6">
    <location>
        <begin position="693"/>
        <end position="704"/>
    </location>
</feature>